<evidence type="ECO:0000256" key="1">
    <source>
        <dbReference type="ARBA" id="ARBA00006767"/>
    </source>
</evidence>
<dbReference type="SUPFAM" id="SSF50249">
    <property type="entry name" value="Nucleic acid-binding proteins"/>
    <property type="match status" value="6"/>
</dbReference>
<dbReference type="NCBIfam" id="NF004952">
    <property type="entry name" value="PRK06299.1-2"/>
    <property type="match status" value="1"/>
</dbReference>
<dbReference type="Proteomes" id="UP000637906">
    <property type="component" value="Unassembled WGS sequence"/>
</dbReference>
<gene>
    <name evidence="5" type="primary">rpsA</name>
    <name evidence="5" type="ORF">sL5_10500</name>
</gene>
<feature type="domain" description="S1 motif" evidence="4">
    <location>
        <begin position="412"/>
        <end position="484"/>
    </location>
</feature>
<dbReference type="SMART" id="SM00316">
    <property type="entry name" value="S1"/>
    <property type="match status" value="6"/>
</dbReference>
<comment type="similarity">
    <text evidence="1">Belongs to the bacterial ribosomal protein bS1 family.</text>
</comment>
<dbReference type="PANTHER" id="PTHR10724:SF7">
    <property type="entry name" value="SMALL RIBOSOMAL SUBUNIT PROTEIN BS1C"/>
    <property type="match status" value="1"/>
</dbReference>
<feature type="domain" description="S1 motif" evidence="4">
    <location>
        <begin position="501"/>
        <end position="562"/>
    </location>
</feature>
<dbReference type="InterPro" id="IPR050437">
    <property type="entry name" value="Ribos_protein_bS1-like"/>
</dbReference>
<dbReference type="AlphaFoldDB" id="A0A8J3MQY8"/>
<name>A0A8J3MQY8_9RICK</name>
<dbReference type="Gene3D" id="2.40.50.140">
    <property type="entry name" value="Nucleic acid-binding proteins"/>
    <property type="match status" value="6"/>
</dbReference>
<dbReference type="PRINTS" id="PR00681">
    <property type="entry name" value="RIBOSOMALS1"/>
</dbReference>
<dbReference type="EMBL" id="BNGU01000065">
    <property type="protein sequence ID" value="GHM60057.1"/>
    <property type="molecule type" value="Genomic_DNA"/>
</dbReference>
<dbReference type="InterPro" id="IPR012340">
    <property type="entry name" value="NA-bd_OB-fold"/>
</dbReference>
<dbReference type="PROSITE" id="PS50126">
    <property type="entry name" value="S1"/>
    <property type="match status" value="6"/>
</dbReference>
<evidence type="ECO:0000256" key="3">
    <source>
        <dbReference type="ARBA" id="ARBA00023274"/>
    </source>
</evidence>
<feature type="domain" description="S1 motif" evidence="4">
    <location>
        <begin position="48"/>
        <end position="115"/>
    </location>
</feature>
<feature type="domain" description="S1 motif" evidence="4">
    <location>
        <begin position="133"/>
        <end position="199"/>
    </location>
</feature>
<dbReference type="Pfam" id="PF00575">
    <property type="entry name" value="S1"/>
    <property type="match status" value="5"/>
</dbReference>
<dbReference type="GO" id="GO:0006412">
    <property type="term" value="P:translation"/>
    <property type="evidence" value="ECO:0007669"/>
    <property type="project" value="TreeGrafter"/>
</dbReference>
<evidence type="ECO:0000259" key="4">
    <source>
        <dbReference type="PROSITE" id="PS50126"/>
    </source>
</evidence>
<organism evidence="5 6">
    <name type="scientific">Candidatus Mesenet longicola</name>
    <dbReference type="NCBI Taxonomy" id="1892558"/>
    <lineage>
        <taxon>Bacteria</taxon>
        <taxon>Pseudomonadati</taxon>
        <taxon>Pseudomonadota</taxon>
        <taxon>Alphaproteobacteria</taxon>
        <taxon>Rickettsiales</taxon>
        <taxon>Anaplasmataceae</taxon>
        <taxon>Candidatus Mesenet</taxon>
    </lineage>
</organism>
<dbReference type="InterPro" id="IPR003029">
    <property type="entry name" value="S1_domain"/>
</dbReference>
<dbReference type="GO" id="GO:0003735">
    <property type="term" value="F:structural constituent of ribosome"/>
    <property type="evidence" value="ECO:0007669"/>
    <property type="project" value="TreeGrafter"/>
</dbReference>
<dbReference type="InterPro" id="IPR035104">
    <property type="entry name" value="Ribosomal_protein_S1-like"/>
</dbReference>
<reference evidence="5 6" key="1">
    <citation type="journal article" date="2021" name="Microb. Ecol.">
        <title>Candidatus Mesenet longicola: Novel Endosymbionts of Brontispa longissima that Induce Cytoplasmic Incompatibility.</title>
        <authorList>
            <person name="Takano S."/>
            <person name="Gotoh Y."/>
            <person name="Hayashi T."/>
        </authorList>
    </citation>
    <scope>NUCLEOTIDE SEQUENCE [LARGE SCALE GENOMIC DNA]</scope>
    <source>
        <strain evidence="5">L5</strain>
    </source>
</reference>
<dbReference type="CDD" id="cd04465">
    <property type="entry name" value="S1_RPS1_repeat_ec2_hs2"/>
    <property type="match status" value="1"/>
</dbReference>
<evidence type="ECO:0000256" key="2">
    <source>
        <dbReference type="ARBA" id="ARBA00022980"/>
    </source>
</evidence>
<protein>
    <submittedName>
        <fullName evidence="5">30S ribosomal protein S1</fullName>
    </submittedName>
</protein>
<dbReference type="GO" id="GO:0022627">
    <property type="term" value="C:cytosolic small ribosomal subunit"/>
    <property type="evidence" value="ECO:0007669"/>
    <property type="project" value="TreeGrafter"/>
</dbReference>
<keyword evidence="2 5" id="KW-0689">Ribosomal protein</keyword>
<feature type="domain" description="S1 motif" evidence="4">
    <location>
        <begin position="220"/>
        <end position="296"/>
    </location>
</feature>
<keyword evidence="3" id="KW-0687">Ribonucleoprotein</keyword>
<accession>A0A8J3MQY8</accession>
<sequence>MNRLKPTIYINKLLSNKFIDESILNNEESSYDFEGLLGSLSENKIQEGKIVEGRIVKIENEDFIIDANLKSEGRVPIKEFYVKDSLPSEVIIGSKVRVYLEKIEGRNGNVILSREKALRIELWEGLEEASKTGQEVEGVITRQIKCGFSVDIDGLVAFLPNSQVDVKQIDDFQFLIGTKQKFLIEKMDRAQANIVISRKRILEAAYAEVKAKFLKGLNEGDIVEGKVKSIASYGAFIRIHESNEIGIIDGLLYKTDVTWCRSSRPYLPAFFSLGQNVKAKIIKIDREKGRISLGIKQLEKDPWEGIEEKYTIGSEHVGYVTNIAIRTQESIPHRQEEYGAFVKLSQGIEGLVHSSEITWKRSKLLVSQLLKKGQEVRVKVLSINAEQHKMGLSVKECIENPLQEFVTKHSLGLVVTCIVKDIAKYGVIVEFEDFQDIYGTINAADLSWSQDYKDEIRKYKIGDKIKAKILRININKFKINLGIKQLEYDPFEGFLNTIQVGDKLKATVVKIEEQNVLVEVAGGVTILIESSNLPKDKEFNPMQKIDVEVTEIGTYSVCLSYKT</sequence>
<dbReference type="CDD" id="cd05687">
    <property type="entry name" value="S1_RPS1_repeat_ec1_hs1"/>
    <property type="match status" value="1"/>
</dbReference>
<comment type="caution">
    <text evidence="5">The sequence shown here is derived from an EMBL/GenBank/DDBJ whole genome shotgun (WGS) entry which is preliminary data.</text>
</comment>
<feature type="domain" description="S1 motif" evidence="4">
    <location>
        <begin position="313"/>
        <end position="395"/>
    </location>
</feature>
<proteinExistence type="inferred from homology"/>
<keyword evidence="6" id="KW-1185">Reference proteome</keyword>
<dbReference type="PANTHER" id="PTHR10724">
    <property type="entry name" value="30S RIBOSOMAL PROTEIN S1"/>
    <property type="match status" value="1"/>
</dbReference>
<dbReference type="GO" id="GO:0003729">
    <property type="term" value="F:mRNA binding"/>
    <property type="evidence" value="ECO:0007669"/>
    <property type="project" value="TreeGrafter"/>
</dbReference>
<evidence type="ECO:0000313" key="5">
    <source>
        <dbReference type="EMBL" id="GHM60057.1"/>
    </source>
</evidence>
<evidence type="ECO:0000313" key="6">
    <source>
        <dbReference type="Proteomes" id="UP000637906"/>
    </source>
</evidence>